<evidence type="ECO:0000313" key="1">
    <source>
        <dbReference type="EMBL" id="KAL3275359.1"/>
    </source>
</evidence>
<dbReference type="EMBL" id="JABFTP020000083">
    <property type="protein sequence ID" value="KAL3275359.1"/>
    <property type="molecule type" value="Genomic_DNA"/>
</dbReference>
<protein>
    <submittedName>
        <fullName evidence="1">Uncharacterized protein</fullName>
    </submittedName>
</protein>
<dbReference type="Proteomes" id="UP001516400">
    <property type="component" value="Unassembled WGS sequence"/>
</dbReference>
<proteinExistence type="predicted"/>
<evidence type="ECO:0000313" key="2">
    <source>
        <dbReference type="Proteomes" id="UP001516400"/>
    </source>
</evidence>
<reference evidence="1 2" key="1">
    <citation type="journal article" date="2021" name="BMC Biol.">
        <title>Horizontally acquired antibacterial genes associated with adaptive radiation of ladybird beetles.</title>
        <authorList>
            <person name="Li H.S."/>
            <person name="Tang X.F."/>
            <person name="Huang Y.H."/>
            <person name="Xu Z.Y."/>
            <person name="Chen M.L."/>
            <person name="Du X.Y."/>
            <person name="Qiu B.Y."/>
            <person name="Chen P.T."/>
            <person name="Zhang W."/>
            <person name="Slipinski A."/>
            <person name="Escalona H.E."/>
            <person name="Waterhouse R.M."/>
            <person name="Zwick A."/>
            <person name="Pang H."/>
        </authorList>
    </citation>
    <scope>NUCLEOTIDE SEQUENCE [LARGE SCALE GENOMIC DNA]</scope>
    <source>
        <strain evidence="1">SYSU2018</strain>
    </source>
</reference>
<accession>A0ABD2NAI3</accession>
<keyword evidence="2" id="KW-1185">Reference proteome</keyword>
<dbReference type="AlphaFoldDB" id="A0ABD2NAI3"/>
<sequence length="83" mass="9834">MYQIDIGKSIPSSEATEKWTQEQYDETEGLHRLHDSFNFHKKVKEEYGTDRKTSITMIENEQGKPILEPDELKRVWKEYADSV</sequence>
<gene>
    <name evidence="1" type="ORF">HHI36_020126</name>
</gene>
<name>A0ABD2NAI3_9CUCU</name>
<organism evidence="1 2">
    <name type="scientific">Cryptolaemus montrouzieri</name>
    <dbReference type="NCBI Taxonomy" id="559131"/>
    <lineage>
        <taxon>Eukaryota</taxon>
        <taxon>Metazoa</taxon>
        <taxon>Ecdysozoa</taxon>
        <taxon>Arthropoda</taxon>
        <taxon>Hexapoda</taxon>
        <taxon>Insecta</taxon>
        <taxon>Pterygota</taxon>
        <taxon>Neoptera</taxon>
        <taxon>Endopterygota</taxon>
        <taxon>Coleoptera</taxon>
        <taxon>Polyphaga</taxon>
        <taxon>Cucujiformia</taxon>
        <taxon>Coccinelloidea</taxon>
        <taxon>Coccinellidae</taxon>
        <taxon>Scymninae</taxon>
        <taxon>Scymnini</taxon>
        <taxon>Cryptolaemus</taxon>
    </lineage>
</organism>
<comment type="caution">
    <text evidence="1">The sequence shown here is derived from an EMBL/GenBank/DDBJ whole genome shotgun (WGS) entry which is preliminary data.</text>
</comment>